<dbReference type="PANTHER" id="PTHR36303">
    <property type="entry name" value="2',3'-CYCLIC-NUCLEOTIDE 2'-PHOSPHODIESTERASE"/>
    <property type="match status" value="1"/>
</dbReference>
<dbReference type="CDD" id="cd07382">
    <property type="entry name" value="MPP_DR1281"/>
    <property type="match status" value="1"/>
</dbReference>
<organism evidence="3 4">
    <name type="scientific">Thiohalorhabdus denitrificans</name>
    <dbReference type="NCBI Taxonomy" id="381306"/>
    <lineage>
        <taxon>Bacteria</taxon>
        <taxon>Pseudomonadati</taxon>
        <taxon>Pseudomonadota</taxon>
        <taxon>Gammaproteobacteria</taxon>
        <taxon>Thiohalorhabdales</taxon>
        <taxon>Thiohalorhabdaceae</taxon>
        <taxon>Thiohalorhabdus</taxon>
    </lineage>
</organism>
<dbReference type="PIRSF" id="PIRSF004789">
    <property type="entry name" value="DR1281"/>
    <property type="match status" value="1"/>
</dbReference>
<evidence type="ECO:0000256" key="1">
    <source>
        <dbReference type="PIRSR" id="PIRSR004789-50"/>
    </source>
</evidence>
<feature type="binding site" evidence="2">
    <location>
        <position position="66"/>
    </location>
    <ligand>
        <name>Fe cation</name>
        <dbReference type="ChEBI" id="CHEBI:24875"/>
        <label>2</label>
    </ligand>
</feature>
<dbReference type="InterPro" id="IPR029052">
    <property type="entry name" value="Metallo-depent_PP-like"/>
</dbReference>
<feature type="binding site" evidence="2">
    <location>
        <position position="8"/>
    </location>
    <ligand>
        <name>Fe cation</name>
        <dbReference type="ChEBI" id="CHEBI:24875"/>
        <label>1</label>
    </ligand>
</feature>
<dbReference type="PATRIC" id="fig|381306.5.peg.715"/>
<evidence type="ECO:0000313" key="3">
    <source>
        <dbReference type="EMBL" id="SCY02025.1"/>
    </source>
</evidence>
<protein>
    <recommendedName>
        <fullName evidence="5">TIGR00282 family metallophosphoesterase</fullName>
    </recommendedName>
</protein>
<dbReference type="OrthoDB" id="9801109at2"/>
<dbReference type="Pfam" id="PF13277">
    <property type="entry name" value="YmdB"/>
    <property type="match status" value="1"/>
</dbReference>
<feature type="binding site" evidence="2">
    <location>
        <position position="150"/>
    </location>
    <ligand>
        <name>Fe cation</name>
        <dbReference type="ChEBI" id="CHEBI:24875"/>
        <label>2</label>
    </ligand>
</feature>
<feature type="binding site" evidence="2">
    <location>
        <position position="175"/>
    </location>
    <ligand>
        <name>Fe cation</name>
        <dbReference type="ChEBI" id="CHEBI:24875"/>
        <label>2</label>
    </ligand>
</feature>
<feature type="binding site" evidence="2">
    <location>
        <position position="39"/>
    </location>
    <ligand>
        <name>Fe cation</name>
        <dbReference type="ChEBI" id="CHEBI:24875"/>
        <label>2</label>
    </ligand>
</feature>
<dbReference type="NCBIfam" id="TIGR00282">
    <property type="entry name" value="TIGR00282 family metallophosphoesterase"/>
    <property type="match status" value="1"/>
</dbReference>
<feature type="binding site" evidence="2">
    <location>
        <position position="40"/>
    </location>
    <ligand>
        <name>Fe cation</name>
        <dbReference type="ChEBI" id="CHEBI:24875"/>
        <label>1</label>
    </ligand>
</feature>
<name>A0A0N8PMR5_9GAMM</name>
<dbReference type="Proteomes" id="UP000183104">
    <property type="component" value="Unassembled WGS sequence"/>
</dbReference>
<sequence length="260" mass="29114">MNILFVGDIFGKPGRRIFRDEIDNLKQRLEVDLLIVNGENAAGGFGITEEMGEEILAKADVITSGNHIWDKKETQPYIGRQRRLLRPQNYPPTTPGRGWYIYESASGEPVGILNLMGRVFMDPVDCPFQTADRILAEKPDHVKTVFVDMHCETTSEKWAMGWHLARRVSVVVGTHTHVPTADERILKGHTGFISDVGMTGTYDSVIGVKKENVLKRMVHKLPERFEAASGPAELNSVLVQVDEETGACTSIRRIRVSEED</sequence>
<evidence type="ECO:0000256" key="2">
    <source>
        <dbReference type="PIRSR" id="PIRSR004789-51"/>
    </source>
</evidence>
<dbReference type="RefSeq" id="WP_054966444.1">
    <property type="nucleotide sequence ID" value="NZ_FMUN01000002.1"/>
</dbReference>
<proteinExistence type="predicted"/>
<evidence type="ECO:0000313" key="4">
    <source>
        <dbReference type="Proteomes" id="UP000183104"/>
    </source>
</evidence>
<keyword evidence="4" id="KW-1185">Reference proteome</keyword>
<feature type="binding site" evidence="2">
    <location>
        <position position="39"/>
    </location>
    <ligand>
        <name>Fe cation</name>
        <dbReference type="ChEBI" id="CHEBI:24875"/>
        <label>1</label>
    </ligand>
</feature>
<dbReference type="EMBL" id="FMUN01000002">
    <property type="protein sequence ID" value="SCY02025.1"/>
    <property type="molecule type" value="Genomic_DNA"/>
</dbReference>
<dbReference type="SUPFAM" id="SSF56300">
    <property type="entry name" value="Metallo-dependent phosphatases"/>
    <property type="match status" value="1"/>
</dbReference>
<accession>A0A0N8PMR5</accession>
<dbReference type="Gene3D" id="3.60.21.10">
    <property type="match status" value="1"/>
</dbReference>
<dbReference type="STRING" id="381306.AN478_09845"/>
<reference evidence="4" key="1">
    <citation type="submission" date="2016-10" db="EMBL/GenBank/DDBJ databases">
        <authorList>
            <person name="Varghese N."/>
        </authorList>
    </citation>
    <scope>NUCLEOTIDE SEQUENCE [LARGE SCALE GENOMIC DNA]</scope>
    <source>
        <strain evidence="4">HL 19</strain>
    </source>
</reference>
<feature type="active site" description="Proton donor" evidence="1">
    <location>
        <position position="67"/>
    </location>
</feature>
<dbReference type="AlphaFoldDB" id="A0A0N8PMR5"/>
<keyword evidence="2" id="KW-0479">Metal-binding</keyword>
<feature type="binding site" evidence="2">
    <location>
        <position position="177"/>
    </location>
    <ligand>
        <name>Fe cation</name>
        <dbReference type="ChEBI" id="CHEBI:24875"/>
        <label>1</label>
    </ligand>
</feature>
<gene>
    <name evidence="3" type="ORF">SAMN05661077_1068</name>
</gene>
<dbReference type="InterPro" id="IPR005235">
    <property type="entry name" value="YmdB-like"/>
</dbReference>
<dbReference type="PANTHER" id="PTHR36303:SF1">
    <property type="entry name" value="2',3'-CYCLIC-NUCLEOTIDE 2'-PHOSPHODIESTERASE"/>
    <property type="match status" value="1"/>
</dbReference>
<dbReference type="GO" id="GO:0046872">
    <property type="term" value="F:metal ion binding"/>
    <property type="evidence" value="ECO:0007669"/>
    <property type="project" value="UniProtKB-KW"/>
</dbReference>
<evidence type="ECO:0008006" key="5">
    <source>
        <dbReference type="Google" id="ProtNLM"/>
    </source>
</evidence>
<dbReference type="GO" id="GO:0004113">
    <property type="term" value="F:2',3'-cyclic-nucleotide 3'-phosphodiesterase activity"/>
    <property type="evidence" value="ECO:0007669"/>
    <property type="project" value="TreeGrafter"/>
</dbReference>